<keyword evidence="14" id="KW-0547">Nucleotide-binding</keyword>
<keyword evidence="10 11" id="KW-0472">Membrane</keyword>
<reference evidence="14" key="1">
    <citation type="submission" date="2022-05" db="EMBL/GenBank/DDBJ databases">
        <title>Sphingomonas sp. strain RP10 Genome sequencing and assembly.</title>
        <authorList>
            <person name="Kim I."/>
        </authorList>
    </citation>
    <scope>NUCLEOTIDE SEQUENCE</scope>
    <source>
        <strain evidence="14">RP10</strain>
    </source>
</reference>
<dbReference type="Gene3D" id="3.30.565.10">
    <property type="entry name" value="Histidine kinase-like ATPase, C-terminal domain"/>
    <property type="match status" value="1"/>
</dbReference>
<evidence type="ECO:0000256" key="4">
    <source>
        <dbReference type="ARBA" id="ARBA00022553"/>
    </source>
</evidence>
<keyword evidence="8 11" id="KW-1133">Transmembrane helix</keyword>
<dbReference type="InterPro" id="IPR003661">
    <property type="entry name" value="HisK_dim/P_dom"/>
</dbReference>
<dbReference type="SMART" id="SM00304">
    <property type="entry name" value="HAMP"/>
    <property type="match status" value="1"/>
</dbReference>
<evidence type="ECO:0000256" key="7">
    <source>
        <dbReference type="ARBA" id="ARBA00022777"/>
    </source>
</evidence>
<name>A0A9X2HRY1_9SPHN</name>
<keyword evidence="6 11" id="KW-0812">Transmembrane</keyword>
<dbReference type="SUPFAM" id="SSF55874">
    <property type="entry name" value="ATPase domain of HSP90 chaperone/DNA topoisomerase II/histidine kinase"/>
    <property type="match status" value="1"/>
</dbReference>
<evidence type="ECO:0000256" key="11">
    <source>
        <dbReference type="SAM" id="Phobius"/>
    </source>
</evidence>
<keyword evidence="4" id="KW-0597">Phosphoprotein</keyword>
<dbReference type="PRINTS" id="PR00344">
    <property type="entry name" value="BCTRLSENSOR"/>
</dbReference>
<dbReference type="SMART" id="SM00387">
    <property type="entry name" value="HATPase_c"/>
    <property type="match status" value="1"/>
</dbReference>
<keyword evidence="7" id="KW-0418">Kinase</keyword>
<evidence type="ECO:0000256" key="9">
    <source>
        <dbReference type="ARBA" id="ARBA00023012"/>
    </source>
</evidence>
<feature type="domain" description="Histidine kinase" evidence="12">
    <location>
        <begin position="240"/>
        <end position="451"/>
    </location>
</feature>
<dbReference type="InterPro" id="IPR050428">
    <property type="entry name" value="TCS_sensor_his_kinase"/>
</dbReference>
<dbReference type="CDD" id="cd06225">
    <property type="entry name" value="HAMP"/>
    <property type="match status" value="1"/>
</dbReference>
<dbReference type="InterPro" id="IPR036097">
    <property type="entry name" value="HisK_dim/P_sf"/>
</dbReference>
<evidence type="ECO:0000256" key="5">
    <source>
        <dbReference type="ARBA" id="ARBA00022679"/>
    </source>
</evidence>
<proteinExistence type="predicted"/>
<evidence type="ECO:0000256" key="2">
    <source>
        <dbReference type="ARBA" id="ARBA00004370"/>
    </source>
</evidence>
<dbReference type="RefSeq" id="WP_254290083.1">
    <property type="nucleotide sequence ID" value="NZ_JAMLDY010000020.1"/>
</dbReference>
<accession>A0A9X2HRY1</accession>
<dbReference type="GO" id="GO:0005886">
    <property type="term" value="C:plasma membrane"/>
    <property type="evidence" value="ECO:0007669"/>
    <property type="project" value="TreeGrafter"/>
</dbReference>
<sequence>MRAPRSLRALTAIVVAALLATTVGTGAAIFTATHRTIVRLVDERIAAAAGAVAGEAGPRPTPVLPTPVLLRRLAALTRDRDTGDIGALLTDARGVAIGGNVTLRRRLPPGYASLRAGDGIKGLSAGRAYTRSVGDGRMLTMIAETEPFDDYGAARLRIYLIGFGSILLVVAIGLTGFSRLIARRIGAMRATAAAIVEGDLQRRVPTEGDGGPFDAQAEAFNAMLDRIAELMRGIAGVSSDIAHDLRSPLARLRGQLVQLERRAETPALREGLAAAIAQNDDILAMFAAILRIAEVEGGARRAGFADIDLSALAGEVSGMMAPVVEDGGRTLAVAALPPLPVRGDPQLLTQTLINLIGNATRHTPAGTRIVLAGGRRGTSGVLTLSDDGPGIADEDRALALRRFGRLDRSRSTAGHGLGLPLAAAIARLHGGALWLEDAAPGLRVVIEVPLA</sequence>
<dbReference type="CDD" id="cd00082">
    <property type="entry name" value="HisKA"/>
    <property type="match status" value="1"/>
</dbReference>
<keyword evidence="14" id="KW-0067">ATP-binding</keyword>
<dbReference type="Pfam" id="PF00672">
    <property type="entry name" value="HAMP"/>
    <property type="match status" value="1"/>
</dbReference>
<comment type="subcellular location">
    <subcellularLocation>
        <location evidence="2">Membrane</location>
    </subcellularLocation>
</comment>
<dbReference type="GO" id="GO:0005524">
    <property type="term" value="F:ATP binding"/>
    <property type="evidence" value="ECO:0007669"/>
    <property type="project" value="UniProtKB-KW"/>
</dbReference>
<feature type="transmembrane region" description="Helical" evidence="11">
    <location>
        <begin position="158"/>
        <end position="182"/>
    </location>
</feature>
<dbReference type="PANTHER" id="PTHR45436:SF8">
    <property type="entry name" value="HISTIDINE KINASE"/>
    <property type="match status" value="1"/>
</dbReference>
<dbReference type="InterPro" id="IPR003660">
    <property type="entry name" value="HAMP_dom"/>
</dbReference>
<dbReference type="InterPro" id="IPR004358">
    <property type="entry name" value="Sig_transdc_His_kin-like_C"/>
</dbReference>
<dbReference type="EMBL" id="JAMLDY010000020">
    <property type="protein sequence ID" value="MCP3736088.1"/>
    <property type="molecule type" value="Genomic_DNA"/>
</dbReference>
<evidence type="ECO:0000259" key="12">
    <source>
        <dbReference type="PROSITE" id="PS50109"/>
    </source>
</evidence>
<comment type="catalytic activity">
    <reaction evidence="1">
        <text>ATP + protein L-histidine = ADP + protein N-phospho-L-histidine.</text>
        <dbReference type="EC" id="2.7.13.3"/>
    </reaction>
</comment>
<dbReference type="Gene3D" id="1.10.287.130">
    <property type="match status" value="1"/>
</dbReference>
<dbReference type="GO" id="GO:0000155">
    <property type="term" value="F:phosphorelay sensor kinase activity"/>
    <property type="evidence" value="ECO:0007669"/>
    <property type="project" value="InterPro"/>
</dbReference>
<evidence type="ECO:0000256" key="3">
    <source>
        <dbReference type="ARBA" id="ARBA00012438"/>
    </source>
</evidence>
<dbReference type="AlphaFoldDB" id="A0A9X2HRY1"/>
<dbReference type="PROSITE" id="PS50885">
    <property type="entry name" value="HAMP"/>
    <property type="match status" value="1"/>
</dbReference>
<comment type="caution">
    <text evidence="14">The sequence shown here is derived from an EMBL/GenBank/DDBJ whole genome shotgun (WGS) entry which is preliminary data.</text>
</comment>
<dbReference type="EC" id="2.7.13.3" evidence="3"/>
<feature type="domain" description="HAMP" evidence="13">
    <location>
        <begin position="179"/>
        <end position="232"/>
    </location>
</feature>
<evidence type="ECO:0000256" key="6">
    <source>
        <dbReference type="ARBA" id="ARBA00022692"/>
    </source>
</evidence>
<protein>
    <recommendedName>
        <fullName evidence="3">histidine kinase</fullName>
        <ecNumber evidence="3">2.7.13.3</ecNumber>
    </recommendedName>
</protein>
<dbReference type="InterPro" id="IPR005467">
    <property type="entry name" value="His_kinase_dom"/>
</dbReference>
<evidence type="ECO:0000313" key="15">
    <source>
        <dbReference type="Proteomes" id="UP001139486"/>
    </source>
</evidence>
<dbReference type="Proteomes" id="UP001139486">
    <property type="component" value="Unassembled WGS sequence"/>
</dbReference>
<keyword evidence="15" id="KW-1185">Reference proteome</keyword>
<evidence type="ECO:0000256" key="1">
    <source>
        <dbReference type="ARBA" id="ARBA00000085"/>
    </source>
</evidence>
<dbReference type="PROSITE" id="PS50109">
    <property type="entry name" value="HIS_KIN"/>
    <property type="match status" value="1"/>
</dbReference>
<keyword evidence="9" id="KW-0902">Two-component regulatory system</keyword>
<organism evidence="14 15">
    <name type="scientific">Sphingomonas liriopis</name>
    <dbReference type="NCBI Taxonomy" id="2949094"/>
    <lineage>
        <taxon>Bacteria</taxon>
        <taxon>Pseudomonadati</taxon>
        <taxon>Pseudomonadota</taxon>
        <taxon>Alphaproteobacteria</taxon>
        <taxon>Sphingomonadales</taxon>
        <taxon>Sphingomonadaceae</taxon>
        <taxon>Sphingomonas</taxon>
    </lineage>
</organism>
<dbReference type="PANTHER" id="PTHR45436">
    <property type="entry name" value="SENSOR HISTIDINE KINASE YKOH"/>
    <property type="match status" value="1"/>
</dbReference>
<dbReference type="SUPFAM" id="SSF47384">
    <property type="entry name" value="Homodimeric domain of signal transducing histidine kinase"/>
    <property type="match status" value="1"/>
</dbReference>
<dbReference type="CDD" id="cd00075">
    <property type="entry name" value="HATPase"/>
    <property type="match status" value="1"/>
</dbReference>
<dbReference type="InterPro" id="IPR003594">
    <property type="entry name" value="HATPase_dom"/>
</dbReference>
<keyword evidence="5" id="KW-0808">Transferase</keyword>
<gene>
    <name evidence="14" type="ORF">M9979_14530</name>
</gene>
<evidence type="ECO:0000256" key="8">
    <source>
        <dbReference type="ARBA" id="ARBA00022989"/>
    </source>
</evidence>
<evidence type="ECO:0000259" key="13">
    <source>
        <dbReference type="PROSITE" id="PS50885"/>
    </source>
</evidence>
<dbReference type="InterPro" id="IPR036890">
    <property type="entry name" value="HATPase_C_sf"/>
</dbReference>
<evidence type="ECO:0000256" key="10">
    <source>
        <dbReference type="ARBA" id="ARBA00023136"/>
    </source>
</evidence>
<dbReference type="Pfam" id="PF02518">
    <property type="entry name" value="HATPase_c"/>
    <property type="match status" value="1"/>
</dbReference>
<evidence type="ECO:0000313" key="14">
    <source>
        <dbReference type="EMBL" id="MCP3736088.1"/>
    </source>
</evidence>